<feature type="transmembrane region" description="Helical" evidence="1">
    <location>
        <begin position="21"/>
        <end position="42"/>
    </location>
</feature>
<reference evidence="2 3" key="1">
    <citation type="submission" date="2021-02" db="EMBL/GenBank/DDBJ databases">
        <title>Porcisia hertigi Genome sequencing and assembly.</title>
        <authorList>
            <person name="Almutairi H."/>
            <person name="Gatherer D."/>
        </authorList>
    </citation>
    <scope>NUCLEOTIDE SEQUENCE [LARGE SCALE GENOMIC DNA]</scope>
    <source>
        <strain evidence="2 3">C119</strain>
    </source>
</reference>
<feature type="transmembrane region" description="Helical" evidence="1">
    <location>
        <begin position="188"/>
        <end position="216"/>
    </location>
</feature>
<dbReference type="EMBL" id="JAFJZO010000020">
    <property type="protein sequence ID" value="KAG5506522.1"/>
    <property type="molecule type" value="Genomic_DNA"/>
</dbReference>
<keyword evidence="1" id="KW-1133">Transmembrane helix</keyword>
<comment type="caution">
    <text evidence="2">The sequence shown here is derived from an EMBL/GenBank/DDBJ whole genome shotgun (WGS) entry which is preliminary data.</text>
</comment>
<feature type="transmembrane region" description="Helical" evidence="1">
    <location>
        <begin position="148"/>
        <end position="168"/>
    </location>
</feature>
<feature type="transmembrane region" description="Helical" evidence="1">
    <location>
        <begin position="111"/>
        <end position="136"/>
    </location>
</feature>
<accession>A0A836IIZ2</accession>
<dbReference type="GeneID" id="94292055"/>
<dbReference type="KEGG" id="phet:94292055"/>
<keyword evidence="1" id="KW-0812">Transmembrane</keyword>
<sequence length="369" mass="41923">MHVVSDLQQRPKKGRLMVEKNIVTFYDLCSLVQLVTFLIHTVTTVIGAKRTFTRNIMIPNEYELTPALAHKTRNCSYSTVRDIYAFYSVHMTLTESSANDIFVDHAIQMRLAIFVCAAAIVVGGLNRTLVDVNVFVIKFRNFYFWKDIISAIELLLLAYVIQIVATAVQPAHLLRDYLLHCEVKSRAYLPFVSTVNLWVFAGVGYLSYVVGLVLYLNNALPKYGLMTPQEIEEYKAWVRSRRAEEEQARILIDEAKKVHARLHMMKHADFKHPWSGSLSMSPMEPAMRGPNGFMGSFPYPYPKGDAPTDYASIAPEMLDARGDSSLPQMRYLGAGMLQPETTTTEFSQPRSAMNFPANMPRRRFVPSFT</sequence>
<evidence type="ECO:0000256" key="1">
    <source>
        <dbReference type="SAM" id="Phobius"/>
    </source>
</evidence>
<organism evidence="2 3">
    <name type="scientific">Porcisia hertigi</name>
    <dbReference type="NCBI Taxonomy" id="2761500"/>
    <lineage>
        <taxon>Eukaryota</taxon>
        <taxon>Discoba</taxon>
        <taxon>Euglenozoa</taxon>
        <taxon>Kinetoplastea</taxon>
        <taxon>Metakinetoplastina</taxon>
        <taxon>Trypanosomatida</taxon>
        <taxon>Trypanosomatidae</taxon>
        <taxon>Leishmaniinae</taxon>
        <taxon>Porcisia</taxon>
    </lineage>
</organism>
<gene>
    <name evidence="2" type="ORF">JKF63_06025</name>
</gene>
<evidence type="ECO:0000313" key="3">
    <source>
        <dbReference type="Proteomes" id="UP000674318"/>
    </source>
</evidence>
<protein>
    <submittedName>
        <fullName evidence="2">Uncharacterized protein</fullName>
    </submittedName>
</protein>
<keyword evidence="1" id="KW-0472">Membrane</keyword>
<dbReference type="RefSeq" id="XP_067757684.1">
    <property type="nucleotide sequence ID" value="XM_067901978.1"/>
</dbReference>
<dbReference type="Proteomes" id="UP000674318">
    <property type="component" value="Unassembled WGS sequence"/>
</dbReference>
<name>A0A836IIZ2_9TRYP</name>
<keyword evidence="3" id="KW-1185">Reference proteome</keyword>
<dbReference type="OrthoDB" id="261603at2759"/>
<evidence type="ECO:0000313" key="2">
    <source>
        <dbReference type="EMBL" id="KAG5506522.1"/>
    </source>
</evidence>
<dbReference type="AlphaFoldDB" id="A0A836IIZ2"/>
<proteinExistence type="predicted"/>